<evidence type="ECO:0000313" key="4">
    <source>
        <dbReference type="Proteomes" id="UP000265419"/>
    </source>
</evidence>
<feature type="domain" description="UvrD-like helicase C-terminal" evidence="2">
    <location>
        <begin position="491"/>
        <end position="530"/>
    </location>
</feature>
<evidence type="ECO:0000259" key="1">
    <source>
        <dbReference type="Pfam" id="PF08378"/>
    </source>
</evidence>
<feature type="domain" description="NERD" evidence="1">
    <location>
        <begin position="15"/>
        <end position="125"/>
    </location>
</feature>
<protein>
    <submittedName>
        <fullName evidence="3">NERD domain protein</fullName>
    </submittedName>
</protein>
<accession>A0A399JAN4</accession>
<dbReference type="GO" id="GO:0003677">
    <property type="term" value="F:DNA binding"/>
    <property type="evidence" value="ECO:0007669"/>
    <property type="project" value="InterPro"/>
</dbReference>
<dbReference type="InterPro" id="IPR000212">
    <property type="entry name" value="DNA_helicase_UvrD/REP"/>
</dbReference>
<comment type="caution">
    <text evidence="3">The sequence shown here is derived from an EMBL/GenBank/DDBJ whole genome shotgun (WGS) entry which is preliminary data.</text>
</comment>
<dbReference type="GO" id="GO:0005524">
    <property type="term" value="F:ATP binding"/>
    <property type="evidence" value="ECO:0007669"/>
    <property type="project" value="InterPro"/>
</dbReference>
<dbReference type="InterPro" id="IPR011528">
    <property type="entry name" value="NERD"/>
</dbReference>
<dbReference type="Pfam" id="PF13538">
    <property type="entry name" value="UvrD_C_2"/>
    <property type="match status" value="1"/>
</dbReference>
<dbReference type="PANTHER" id="PTHR11070:SF2">
    <property type="entry name" value="ATP-DEPENDENT DNA HELICASE SRS2"/>
    <property type="match status" value="1"/>
</dbReference>
<dbReference type="Proteomes" id="UP000265419">
    <property type="component" value="Unassembled WGS sequence"/>
</dbReference>
<dbReference type="Pfam" id="PF08378">
    <property type="entry name" value="NERD"/>
    <property type="match status" value="1"/>
</dbReference>
<evidence type="ECO:0000259" key="2">
    <source>
        <dbReference type="Pfam" id="PF13538"/>
    </source>
</evidence>
<dbReference type="GO" id="GO:0000725">
    <property type="term" value="P:recombinational repair"/>
    <property type="evidence" value="ECO:0007669"/>
    <property type="project" value="TreeGrafter"/>
</dbReference>
<dbReference type="InterPro" id="IPR027417">
    <property type="entry name" value="P-loop_NTPase"/>
</dbReference>
<name>A0A399JAN4_9MICC</name>
<evidence type="ECO:0000313" key="3">
    <source>
        <dbReference type="EMBL" id="RII41597.1"/>
    </source>
</evidence>
<sequence length="551" mass="60125">MTATSIPEAPEFATQSERTVWEALVEQLPDEATVLVGQRITDHAREVEIDLLVFWPEVGVVALEVKGGTVSVQDGEWFQSDGSGRRALAKSPIEQVRQAKHELSEFLKSRVSFGLGRITHVVVLPYTQAPPKWAVPDAPRHLVAFAQDVEHLAGFLAEALRKQGASASVLTEKQTAVVLKTLRATHKAVENAQLRSQEITDAGNQLTREQEKVLALLRFQHRAQLIGGAGSGKTHLALMKARDQVRAGKRVALVCYSRGLARHFELTVAGWPPEERPQFVGLFHDLPVLLGAEAEPEGTREEIAQYYDEVLPRRLAELAAELPDEHRFEAIVVDEAQDFADSWWEGLTLCLLGGEDGELFVFADAHQKVFDREGSSPITLSPFPLDDNLRNTATIAECFAPLTPVEQIARMDAGVPVRFVPVAAGASVTEAADDQVEAMLDAGWSPGDVALLTTGRRHGEQIAQVDAVGPAGYWDAFFAGDEVFYGHVLGFKGLERPVVVLALNDDPDNALATQKLYVGLSRARSELVVVGNPQDLLEIGGEDVFRRVTGA</sequence>
<gene>
    <name evidence="3" type="ORF">DWB68_11650</name>
</gene>
<dbReference type="RefSeq" id="WP_119425297.1">
    <property type="nucleotide sequence ID" value="NZ_QQXK01000024.1"/>
</dbReference>
<reference evidence="3 4" key="1">
    <citation type="submission" date="2018-07" db="EMBL/GenBank/DDBJ databases">
        <title>Arthrobacter sp. nov., isolated from raw cow's milk with high bacterial count.</title>
        <authorList>
            <person name="Hahne J."/>
            <person name="Isele D."/>
            <person name="Lipski A."/>
        </authorList>
    </citation>
    <scope>NUCLEOTIDE SEQUENCE [LARGE SCALE GENOMIC DNA]</scope>
    <source>
        <strain evidence="3 4">JZ R-35</strain>
    </source>
</reference>
<keyword evidence="4" id="KW-1185">Reference proteome</keyword>
<dbReference type="GO" id="GO:0043138">
    <property type="term" value="F:3'-5' DNA helicase activity"/>
    <property type="evidence" value="ECO:0007669"/>
    <property type="project" value="TreeGrafter"/>
</dbReference>
<organism evidence="3 4">
    <name type="scientific">Galactobacter valiniphilus</name>
    <dbReference type="NCBI Taxonomy" id="2676122"/>
    <lineage>
        <taxon>Bacteria</taxon>
        <taxon>Bacillati</taxon>
        <taxon>Actinomycetota</taxon>
        <taxon>Actinomycetes</taxon>
        <taxon>Micrococcales</taxon>
        <taxon>Micrococcaceae</taxon>
        <taxon>Galactobacter</taxon>
    </lineage>
</organism>
<dbReference type="PANTHER" id="PTHR11070">
    <property type="entry name" value="UVRD / RECB / PCRA DNA HELICASE FAMILY MEMBER"/>
    <property type="match status" value="1"/>
</dbReference>
<dbReference type="EMBL" id="QQXK01000024">
    <property type="protein sequence ID" value="RII41597.1"/>
    <property type="molecule type" value="Genomic_DNA"/>
</dbReference>
<proteinExistence type="predicted"/>
<dbReference type="AlphaFoldDB" id="A0A399JAN4"/>
<dbReference type="SUPFAM" id="SSF52540">
    <property type="entry name" value="P-loop containing nucleoside triphosphate hydrolases"/>
    <property type="match status" value="1"/>
</dbReference>
<dbReference type="InterPro" id="IPR027785">
    <property type="entry name" value="UvrD-like_helicase_C"/>
</dbReference>
<dbReference type="Gene3D" id="3.40.50.300">
    <property type="entry name" value="P-loop containing nucleotide triphosphate hydrolases"/>
    <property type="match status" value="2"/>
</dbReference>